<evidence type="ECO:0000256" key="1">
    <source>
        <dbReference type="ARBA" id="ARBA00009353"/>
    </source>
</evidence>
<dbReference type="PANTHER" id="PTHR11092:SF0">
    <property type="entry name" value="EPIMERASE FAMILY PROTEIN SDR39U1"/>
    <property type="match status" value="1"/>
</dbReference>
<protein>
    <submittedName>
        <fullName evidence="4">Uncharacterized protein (TIGR01777 family)</fullName>
    </submittedName>
</protein>
<evidence type="ECO:0000313" key="5">
    <source>
        <dbReference type="Proteomes" id="UP001549104"/>
    </source>
</evidence>
<dbReference type="InterPro" id="IPR036291">
    <property type="entry name" value="NAD(P)-bd_dom_sf"/>
</dbReference>
<evidence type="ECO:0000313" key="4">
    <source>
        <dbReference type="EMBL" id="MET3659341.1"/>
    </source>
</evidence>
<dbReference type="EMBL" id="JBEPME010000009">
    <property type="protein sequence ID" value="MET3659341.1"/>
    <property type="molecule type" value="Genomic_DNA"/>
</dbReference>
<dbReference type="InterPro" id="IPR013549">
    <property type="entry name" value="DUF1731"/>
</dbReference>
<dbReference type="PANTHER" id="PTHR11092">
    <property type="entry name" value="SUGAR NUCLEOTIDE EPIMERASE RELATED"/>
    <property type="match status" value="1"/>
</dbReference>
<reference evidence="4 5" key="1">
    <citation type="submission" date="2024-06" db="EMBL/GenBank/DDBJ databases">
        <title>Sorghum-associated microbial communities from plants grown in Nebraska, USA.</title>
        <authorList>
            <person name="Schachtman D."/>
        </authorList>
    </citation>
    <scope>NUCLEOTIDE SEQUENCE [LARGE SCALE GENOMIC DNA]</scope>
    <source>
        <strain evidence="4 5">1288</strain>
    </source>
</reference>
<comment type="similarity">
    <text evidence="1">Belongs to the NAD(P)-dependent epimerase/dehydratase family. SDR39U1 subfamily.</text>
</comment>
<evidence type="ECO:0000259" key="3">
    <source>
        <dbReference type="Pfam" id="PF08338"/>
    </source>
</evidence>
<dbReference type="RefSeq" id="WP_354314815.1">
    <property type="nucleotide sequence ID" value="NZ_JBEPME010000009.1"/>
</dbReference>
<comment type="caution">
    <text evidence="4">The sequence shown here is derived from an EMBL/GenBank/DDBJ whole genome shotgun (WGS) entry which is preliminary data.</text>
</comment>
<dbReference type="Pfam" id="PF08338">
    <property type="entry name" value="DUF1731"/>
    <property type="match status" value="1"/>
</dbReference>
<dbReference type="Proteomes" id="UP001549104">
    <property type="component" value="Unassembled WGS sequence"/>
</dbReference>
<name>A0ABV2KE26_SPOPS</name>
<gene>
    <name evidence="4" type="ORF">ABIC55_004480</name>
</gene>
<dbReference type="Gene3D" id="3.40.50.720">
    <property type="entry name" value="NAD(P)-binding Rossmann-like Domain"/>
    <property type="match status" value="1"/>
</dbReference>
<organism evidence="4 5">
    <name type="scientific">Sporosarcina psychrophila</name>
    <name type="common">Bacillus psychrophilus</name>
    <dbReference type="NCBI Taxonomy" id="1476"/>
    <lineage>
        <taxon>Bacteria</taxon>
        <taxon>Bacillati</taxon>
        <taxon>Bacillota</taxon>
        <taxon>Bacilli</taxon>
        <taxon>Bacillales</taxon>
        <taxon>Caryophanaceae</taxon>
        <taxon>Sporosarcina</taxon>
    </lineage>
</organism>
<dbReference type="InterPro" id="IPR010099">
    <property type="entry name" value="SDR39U1"/>
</dbReference>
<dbReference type="SUPFAM" id="SSF51735">
    <property type="entry name" value="NAD(P)-binding Rossmann-fold domains"/>
    <property type="match status" value="1"/>
</dbReference>
<feature type="domain" description="DUF1731" evidence="3">
    <location>
        <begin position="251"/>
        <end position="297"/>
    </location>
</feature>
<sequence length="302" mass="33474">MKIVIAGGSGFVGQKLTDTLLNEGHEIIILSRKDSKIDGNIKYVKWLQEDTYPENEIISADAFVNLAGVSINEGRWTAEHRKQIYASRMEATDELLRIISALQTKPAVLVNASAIGIYPTSEDNVYTEESLDYADDFLGQTVTDWEKKAVSVESEGIRVAFMRFGVILGIDGGALPLMVLPYKLFAGGPVGTGNQWVSWVHIEDVAHAIAFTLSNPQVYGPVNVTSPFPKRMKYFGKTIGSVLHRPHWIPVPSFIMKIVLGKKSSLVLEGQHVLPEKLLNNGFKFHFPTLESALNDLYKKDV</sequence>
<dbReference type="InterPro" id="IPR001509">
    <property type="entry name" value="Epimerase_deHydtase"/>
</dbReference>
<evidence type="ECO:0000259" key="2">
    <source>
        <dbReference type="Pfam" id="PF01370"/>
    </source>
</evidence>
<dbReference type="CDD" id="cd05242">
    <property type="entry name" value="SDR_a8"/>
    <property type="match status" value="1"/>
</dbReference>
<accession>A0ABV2KE26</accession>
<proteinExistence type="inferred from homology"/>
<feature type="domain" description="NAD-dependent epimerase/dehydratase" evidence="2">
    <location>
        <begin position="3"/>
        <end position="218"/>
    </location>
</feature>
<dbReference type="Pfam" id="PF01370">
    <property type="entry name" value="Epimerase"/>
    <property type="match status" value="1"/>
</dbReference>
<dbReference type="NCBIfam" id="TIGR01777">
    <property type="entry name" value="yfcH"/>
    <property type="match status" value="1"/>
</dbReference>
<keyword evidence="5" id="KW-1185">Reference proteome</keyword>